<reference evidence="1 2" key="1">
    <citation type="submission" date="2015-12" db="EMBL/GenBank/DDBJ databases">
        <title>Bacillus cereus Group isolate.</title>
        <authorList>
            <person name="Kovac J."/>
        </authorList>
    </citation>
    <scope>NUCLEOTIDE SEQUENCE [LARGE SCALE GENOMIC DNA]</scope>
    <source>
        <strain evidence="1 2">FSL W8-0275</strain>
    </source>
</reference>
<gene>
    <name evidence="1" type="ORF">AT274_08800</name>
</gene>
<evidence type="ECO:0000313" key="1">
    <source>
        <dbReference type="EMBL" id="KXX93083.1"/>
    </source>
</evidence>
<sequence length="310" mass="35980">MIVIDKLDEIEEEYTEKMKEHVEIIVEWLSKGLDLSRLDYIYFPNDFDKAILEFQIEQGISERGVTNNAMGTTFGKTIELEVNGELKDRIFLRKEILLQLLLGEGYAQKLSLNTLHHELCHVHDNNDLAKMFDFQAELDMESDTIYSVLNAHAMNIFSEYIVPKMAVTTKDPNTIIDTNFLADIISYTQKEVKKDIEKYQNGEINIYNFFGELQLKTSHLLKVFSTIIGELDGITKETELINEQLLDSFISNYQISDCWFSLKSALRELNKTYPNWTQVAEIEPLKKCILKTWNTYGVYPDVYGIKILEN</sequence>
<dbReference type="Proteomes" id="UP000075591">
    <property type="component" value="Unassembled WGS sequence"/>
</dbReference>
<proteinExistence type="predicted"/>
<name>A0A150B0W6_BACCE</name>
<accession>A0A150B0W6</accession>
<organism evidence="1 2">
    <name type="scientific">Bacillus cereus</name>
    <dbReference type="NCBI Taxonomy" id="1396"/>
    <lineage>
        <taxon>Bacteria</taxon>
        <taxon>Bacillati</taxon>
        <taxon>Bacillota</taxon>
        <taxon>Bacilli</taxon>
        <taxon>Bacillales</taxon>
        <taxon>Bacillaceae</taxon>
        <taxon>Bacillus</taxon>
        <taxon>Bacillus cereus group</taxon>
    </lineage>
</organism>
<comment type="caution">
    <text evidence="1">The sequence shown here is derived from an EMBL/GenBank/DDBJ whole genome shotgun (WGS) entry which is preliminary data.</text>
</comment>
<dbReference type="PATRIC" id="fig|1396.432.peg.5508"/>
<protein>
    <submittedName>
        <fullName evidence="1">Uncharacterized protein</fullName>
    </submittedName>
</protein>
<dbReference type="RefSeq" id="WP_046947104.1">
    <property type="nucleotide sequence ID" value="NZ_CP113429.1"/>
</dbReference>
<dbReference type="EMBL" id="LOMT01000109">
    <property type="protein sequence ID" value="KXX93083.1"/>
    <property type="molecule type" value="Genomic_DNA"/>
</dbReference>
<evidence type="ECO:0000313" key="2">
    <source>
        <dbReference type="Proteomes" id="UP000075591"/>
    </source>
</evidence>
<dbReference type="AlphaFoldDB" id="A0A150B0W6"/>